<accession>A0A150IP98</accession>
<evidence type="ECO:0000313" key="3">
    <source>
        <dbReference type="EMBL" id="KYC48964.1"/>
    </source>
</evidence>
<sequence length="102" mass="11942">MTKNLDVCKNDCMDILPMLSLEELHDFDTFELSEMINSLEYAIRYTKECSFTFSCFGKEETSEKVKTVTNELEGYLENVKGVQRFKINEKKKMEHLLKDVNA</sequence>
<dbReference type="EMBL" id="LNGE01000082">
    <property type="protein sequence ID" value="KYC44303.1"/>
    <property type="molecule type" value="Genomic_DNA"/>
</dbReference>
<accession>A0A150IH51</accession>
<proteinExistence type="predicted"/>
<evidence type="ECO:0000313" key="4">
    <source>
        <dbReference type="Proteomes" id="UP000091929"/>
    </source>
</evidence>
<dbReference type="EMBL" id="LNGF01000042">
    <property type="protein sequence ID" value="KYC46869.1"/>
    <property type="molecule type" value="Genomic_DNA"/>
</dbReference>
<gene>
    <name evidence="1" type="ORF">APG10_01827</name>
    <name evidence="2" type="ORF">APG11_01628</name>
    <name evidence="3" type="ORF">APG12_01736</name>
</gene>
<name>A0A150IP98_9EURY</name>
<dbReference type="Proteomes" id="UP000092403">
    <property type="component" value="Unassembled WGS sequence"/>
</dbReference>
<accession>A0A150IWC9</accession>
<dbReference type="Proteomes" id="UP000091929">
    <property type="component" value="Unassembled WGS sequence"/>
</dbReference>
<evidence type="ECO:0000313" key="2">
    <source>
        <dbReference type="EMBL" id="KYC46869.1"/>
    </source>
</evidence>
<evidence type="ECO:0000313" key="5">
    <source>
        <dbReference type="Proteomes" id="UP000092401"/>
    </source>
</evidence>
<dbReference type="EMBL" id="LNJC01000054">
    <property type="protein sequence ID" value="KYC48964.1"/>
    <property type="molecule type" value="Genomic_DNA"/>
</dbReference>
<protein>
    <submittedName>
        <fullName evidence="2">Uncharacterized protein</fullName>
    </submittedName>
</protein>
<dbReference type="AlphaFoldDB" id="A0A150IP98"/>
<evidence type="ECO:0000313" key="1">
    <source>
        <dbReference type="EMBL" id="KYC44303.1"/>
    </source>
</evidence>
<dbReference type="Proteomes" id="UP000092401">
    <property type="component" value="Unassembled WGS sequence"/>
</dbReference>
<organism evidence="2 4">
    <name type="scientific">Candidatus Methanofastidiosum methylothiophilum</name>
    <dbReference type="NCBI Taxonomy" id="1705564"/>
    <lineage>
        <taxon>Archaea</taxon>
        <taxon>Methanobacteriati</taxon>
        <taxon>Methanobacteriota</taxon>
        <taxon>Stenosarchaea group</taxon>
        <taxon>Candidatus Methanofastidiosia</taxon>
        <taxon>Candidatus Methanofastidiosales</taxon>
        <taxon>Candidatus Methanofastidiosaceae</taxon>
        <taxon>Candidatus Methanofastidiosum</taxon>
    </lineage>
</organism>
<reference evidence="4 5" key="1">
    <citation type="journal article" date="2016" name="ISME J.">
        <title>Chasing the elusive Euryarchaeota class WSA2: genomes reveal a uniquely fastidious methyl-reducing methanogen.</title>
        <authorList>
            <person name="Nobu M.K."/>
            <person name="Narihiro T."/>
            <person name="Kuroda K."/>
            <person name="Mei R."/>
            <person name="Liu W.T."/>
        </authorList>
    </citation>
    <scope>NUCLEOTIDE SEQUENCE [LARGE SCALE GENOMIC DNA]</scope>
    <source>
        <strain evidence="1">B03fssc0709_Meth_Bin005</strain>
        <strain evidence="2">B15fssc0709_Meth_Bin003</strain>
        <strain evidence="3">BMIXfssc0709_Meth_Bin006</strain>
    </source>
</reference>
<comment type="caution">
    <text evidence="2">The sequence shown here is derived from an EMBL/GenBank/DDBJ whole genome shotgun (WGS) entry which is preliminary data.</text>
</comment>